<comment type="caution">
    <text evidence="2">The sequence shown here is derived from an EMBL/GenBank/DDBJ whole genome shotgun (WGS) entry which is preliminary data.</text>
</comment>
<name>A0A226D1T8_FOLCA</name>
<feature type="signal peptide" evidence="1">
    <location>
        <begin position="1"/>
        <end position="20"/>
    </location>
</feature>
<feature type="chain" id="PRO_5011991049" description="Protein sleepless" evidence="1">
    <location>
        <begin position="21"/>
        <end position="163"/>
    </location>
</feature>
<dbReference type="EMBL" id="LNIX01000047">
    <property type="protein sequence ID" value="OXA38246.1"/>
    <property type="molecule type" value="Genomic_DNA"/>
</dbReference>
<evidence type="ECO:0000256" key="1">
    <source>
        <dbReference type="SAM" id="SignalP"/>
    </source>
</evidence>
<sequence length="163" mass="17971">MILKVFSSLLLVTLIGQAYALQCYTYECRGESCKDFQESEDKTSYIGTCPSQATGCRHIRGEVTAGHQGEAPPPPVLERRDCWTPGMNGMQADEDTCAEGGGWNEFWSREGKRWDVDIQADQCLCFSNLCNGKDLPSPAGNNVGQIMTISCATAFFVAVMKFY</sequence>
<evidence type="ECO:0000313" key="2">
    <source>
        <dbReference type="EMBL" id="OXA38246.1"/>
    </source>
</evidence>
<keyword evidence="3" id="KW-1185">Reference proteome</keyword>
<organism evidence="2 3">
    <name type="scientific">Folsomia candida</name>
    <name type="common">Springtail</name>
    <dbReference type="NCBI Taxonomy" id="158441"/>
    <lineage>
        <taxon>Eukaryota</taxon>
        <taxon>Metazoa</taxon>
        <taxon>Ecdysozoa</taxon>
        <taxon>Arthropoda</taxon>
        <taxon>Hexapoda</taxon>
        <taxon>Collembola</taxon>
        <taxon>Entomobryomorpha</taxon>
        <taxon>Isotomoidea</taxon>
        <taxon>Isotomidae</taxon>
        <taxon>Proisotominae</taxon>
        <taxon>Folsomia</taxon>
    </lineage>
</organism>
<keyword evidence="1" id="KW-0732">Signal</keyword>
<proteinExistence type="predicted"/>
<dbReference type="Proteomes" id="UP000198287">
    <property type="component" value="Unassembled WGS sequence"/>
</dbReference>
<reference evidence="2 3" key="1">
    <citation type="submission" date="2015-12" db="EMBL/GenBank/DDBJ databases">
        <title>The genome of Folsomia candida.</title>
        <authorList>
            <person name="Faddeeva A."/>
            <person name="Derks M.F."/>
            <person name="Anvar Y."/>
            <person name="Smit S."/>
            <person name="Van Straalen N."/>
            <person name="Roelofs D."/>
        </authorList>
    </citation>
    <scope>NUCLEOTIDE SEQUENCE [LARGE SCALE GENOMIC DNA]</scope>
    <source>
        <strain evidence="2 3">VU population</strain>
        <tissue evidence="2">Whole body</tissue>
    </source>
</reference>
<evidence type="ECO:0008006" key="4">
    <source>
        <dbReference type="Google" id="ProtNLM"/>
    </source>
</evidence>
<evidence type="ECO:0000313" key="3">
    <source>
        <dbReference type="Proteomes" id="UP000198287"/>
    </source>
</evidence>
<accession>A0A226D1T8</accession>
<gene>
    <name evidence="2" type="ORF">Fcan01_27043</name>
</gene>
<dbReference type="AlphaFoldDB" id="A0A226D1T8"/>
<protein>
    <recommendedName>
        <fullName evidence="4">Protein sleepless</fullName>
    </recommendedName>
</protein>